<reference evidence="3 4" key="1">
    <citation type="submission" date="2015-12" db="EMBL/GenBank/DDBJ databases">
        <title>Genome sequence of the marine Rhodobacteraceae strain O3.65, Candidatus Tritonibacter horizontis.</title>
        <authorList>
            <person name="Poehlein A."/>
            <person name="Giebel H.A."/>
            <person name="Voget S."/>
            <person name="Brinkhoff T."/>
        </authorList>
    </citation>
    <scope>NUCLEOTIDE SEQUENCE [LARGE SCALE GENOMIC DNA]</scope>
    <source>
        <strain evidence="3 4">O3.65</strain>
    </source>
</reference>
<dbReference type="Pfam" id="PF11412">
    <property type="entry name" value="DsbD_N"/>
    <property type="match status" value="1"/>
</dbReference>
<evidence type="ECO:0000313" key="4">
    <source>
        <dbReference type="Proteomes" id="UP000068382"/>
    </source>
</evidence>
<evidence type="ECO:0000259" key="2">
    <source>
        <dbReference type="Pfam" id="PF11412"/>
    </source>
</evidence>
<proteinExistence type="predicted"/>
<name>A0A132BTC3_9RHOB</name>
<evidence type="ECO:0000256" key="1">
    <source>
        <dbReference type="SAM" id="SignalP"/>
    </source>
</evidence>
<dbReference type="InterPro" id="IPR028250">
    <property type="entry name" value="DsbDN"/>
</dbReference>
<dbReference type="OrthoDB" id="9811036at2"/>
<protein>
    <recommendedName>
        <fullName evidence="2">Thiol:disulfide interchange protein DsbD N-terminal domain-containing protein</fullName>
    </recommendedName>
</protein>
<dbReference type="Proteomes" id="UP000068382">
    <property type="component" value="Unassembled WGS sequence"/>
</dbReference>
<dbReference type="PATRIC" id="fig|1768241.3.peg.3607"/>
<dbReference type="RefSeq" id="WP_082705181.1">
    <property type="nucleotide sequence ID" value="NZ_LPUY01000091.1"/>
</dbReference>
<comment type="caution">
    <text evidence="3">The sequence shown here is derived from an EMBL/GenBank/DDBJ whole genome shotgun (WGS) entry which is preliminary data.</text>
</comment>
<keyword evidence="1" id="KW-0732">Signal</keyword>
<dbReference type="AlphaFoldDB" id="A0A132BTC3"/>
<gene>
    <name evidence="3" type="ORF">TRIHO_34530</name>
</gene>
<evidence type="ECO:0000313" key="3">
    <source>
        <dbReference type="EMBL" id="KUP91655.1"/>
    </source>
</evidence>
<sequence>MKRQLFFLCGVVACALAGRIIALPQEAGAQTTRGWDSVATLEVLDGGPTAEGRYLGALHLRLEEGWKTYWRAPGDAGIPPRFDWQGSRNVADLRLTWPTPEIFLTSGLRTIGYHHELVLPVEITPRDPGQPIRLKGRMELGLCKDVCIPSELTFDHRADLSAGRHPAITAALAARPWTASEGRVRGVTCHLSPSPYGMKITARITMPPAGGEEVAVIEGGSPELVATETQAWRDAGVLVAEAELLPATNAPLAVDRSNLRFTVFGTSHAVDIRGCTAG</sequence>
<feature type="signal peptide" evidence="1">
    <location>
        <begin position="1"/>
        <end position="29"/>
    </location>
</feature>
<dbReference type="EMBL" id="LPUY01000091">
    <property type="protein sequence ID" value="KUP91655.1"/>
    <property type="molecule type" value="Genomic_DNA"/>
</dbReference>
<feature type="chain" id="PRO_5007288562" description="Thiol:disulfide interchange protein DsbD N-terminal domain-containing protein" evidence="1">
    <location>
        <begin position="30"/>
        <end position="278"/>
    </location>
</feature>
<accession>A0A132BTC3</accession>
<keyword evidence="4" id="KW-1185">Reference proteome</keyword>
<organism evidence="3 4">
    <name type="scientific">Tritonibacter horizontis</name>
    <dbReference type="NCBI Taxonomy" id="1768241"/>
    <lineage>
        <taxon>Bacteria</taxon>
        <taxon>Pseudomonadati</taxon>
        <taxon>Pseudomonadota</taxon>
        <taxon>Alphaproteobacteria</taxon>
        <taxon>Rhodobacterales</taxon>
        <taxon>Paracoccaceae</taxon>
        <taxon>Tritonibacter</taxon>
    </lineage>
</organism>
<feature type="domain" description="Thiol:disulfide interchange protein DsbD N-terminal" evidence="2">
    <location>
        <begin position="57"/>
        <end position="152"/>
    </location>
</feature>